<comment type="pathway">
    <text evidence="2 9">Amino-acid biosynthesis; L-tryptophan biosynthesis; L-tryptophan from chorismate: step 3/5.</text>
</comment>
<reference evidence="11" key="1">
    <citation type="submission" date="2018-09" db="EMBL/GenBank/DDBJ databases">
        <authorList>
            <person name="Zhou D."/>
        </authorList>
    </citation>
    <scope>NUCLEOTIDE SEQUENCE</scope>
    <source>
        <strain evidence="11">A1706</strain>
        <plasmid evidence="11">pA1706-NDM</plasmid>
    </source>
</reference>
<evidence type="ECO:0000256" key="5">
    <source>
        <dbReference type="ARBA" id="ARBA00022605"/>
    </source>
</evidence>
<evidence type="ECO:0000256" key="8">
    <source>
        <dbReference type="ARBA" id="ARBA00023235"/>
    </source>
</evidence>
<dbReference type="InterPro" id="IPR001240">
    <property type="entry name" value="PRAI_dom"/>
</dbReference>
<dbReference type="PANTHER" id="PTHR42894">
    <property type="entry name" value="N-(5'-PHOSPHORIBOSYL)ANTHRANILATE ISOMERASE"/>
    <property type="match status" value="1"/>
</dbReference>
<evidence type="ECO:0000256" key="4">
    <source>
        <dbReference type="ARBA" id="ARBA00022272"/>
    </source>
</evidence>
<proteinExistence type="inferred from homology"/>
<sequence>MADHVTPNLPSRDFDVTEAFYAKLGFATSWKDRGWMILQRGGLQLEFFPYPDLDPATSSFGCCLRLDDLDAMVALVNAAGAEEKSTGWPRFKAPQLEASGLRIGYLIDPDCTLVRLIQNPTDRMPAKIKICGISTPEALDATIAARADYAGLVFYPASPRAVTSNVAGALTSRAAGQIAMVGLFVDADDAVIADALVAAKLNALQLHGSESPERVAQLRARFGKPVWKALPVASASDVARAAAYAGAADLILFDAKTPKARCPAAWGWRSTGRCWPDIAVPCRGGWQAG</sequence>
<dbReference type="GO" id="GO:0000162">
    <property type="term" value="P:L-tryptophan biosynthetic process"/>
    <property type="evidence" value="ECO:0007669"/>
    <property type="project" value="UniProtKB-UniRule"/>
</dbReference>
<keyword evidence="7 9" id="KW-0057">Aromatic amino acid biosynthesis</keyword>
<accession>A0A410J3G7</accession>
<keyword evidence="11" id="KW-0614">Plasmid</keyword>
<dbReference type="PROSITE" id="PS51819">
    <property type="entry name" value="VOC"/>
    <property type="match status" value="1"/>
</dbReference>
<dbReference type="SUPFAM" id="SSF54593">
    <property type="entry name" value="Glyoxalase/Bleomycin resistance protein/Dihydroxybiphenyl dioxygenase"/>
    <property type="match status" value="1"/>
</dbReference>
<name>A0A410J3G7_KLEPN</name>
<dbReference type="GO" id="GO:0004640">
    <property type="term" value="F:phosphoribosylanthranilate isomerase activity"/>
    <property type="evidence" value="ECO:0007669"/>
    <property type="project" value="UniProtKB-UniRule"/>
</dbReference>
<evidence type="ECO:0000256" key="7">
    <source>
        <dbReference type="ARBA" id="ARBA00023141"/>
    </source>
</evidence>
<evidence type="ECO:0000256" key="9">
    <source>
        <dbReference type="HAMAP-Rule" id="MF_00135"/>
    </source>
</evidence>
<keyword evidence="6 9" id="KW-0822">Tryptophan biosynthesis</keyword>
<dbReference type="SUPFAM" id="SSF51366">
    <property type="entry name" value="Ribulose-phoshate binding barrel"/>
    <property type="match status" value="1"/>
</dbReference>
<evidence type="ECO:0000256" key="6">
    <source>
        <dbReference type="ARBA" id="ARBA00022822"/>
    </source>
</evidence>
<evidence type="ECO:0000259" key="10">
    <source>
        <dbReference type="PROSITE" id="PS51819"/>
    </source>
</evidence>
<dbReference type="Gene3D" id="3.20.20.70">
    <property type="entry name" value="Aldolase class I"/>
    <property type="match status" value="1"/>
</dbReference>
<keyword evidence="8 9" id="KW-0413">Isomerase</keyword>
<dbReference type="PANTHER" id="PTHR42894:SF1">
    <property type="entry name" value="N-(5'-PHOSPHORIBOSYL)ANTHRANILATE ISOMERASE"/>
    <property type="match status" value="1"/>
</dbReference>
<evidence type="ECO:0000313" key="11">
    <source>
        <dbReference type="EMBL" id="QAR15210.1"/>
    </source>
</evidence>
<protein>
    <recommendedName>
        <fullName evidence="4 9">N-(5'-phosphoribosyl)anthranilate isomerase</fullName>
        <shortName evidence="9">PRAI</shortName>
        <ecNumber evidence="3 9">5.3.1.24</ecNumber>
    </recommendedName>
</protein>
<dbReference type="CDD" id="cd08350">
    <property type="entry name" value="BLMT_like"/>
    <property type="match status" value="1"/>
</dbReference>
<dbReference type="Gene3D" id="3.10.180.10">
    <property type="entry name" value="2,3-Dihydroxybiphenyl 1,2-Dioxygenase, domain 1"/>
    <property type="match status" value="1"/>
</dbReference>
<evidence type="ECO:0000256" key="2">
    <source>
        <dbReference type="ARBA" id="ARBA00004664"/>
    </source>
</evidence>
<comment type="similarity">
    <text evidence="9">Belongs to the TrpF family.</text>
</comment>
<dbReference type="Pfam" id="PF00697">
    <property type="entry name" value="PRAI"/>
    <property type="match status" value="1"/>
</dbReference>
<dbReference type="InterPro" id="IPR013785">
    <property type="entry name" value="Aldolase_TIM"/>
</dbReference>
<organism evidence="11">
    <name type="scientific">Klebsiella pneumoniae</name>
    <dbReference type="NCBI Taxonomy" id="573"/>
    <lineage>
        <taxon>Bacteria</taxon>
        <taxon>Pseudomonadati</taxon>
        <taxon>Pseudomonadota</taxon>
        <taxon>Gammaproteobacteria</taxon>
        <taxon>Enterobacterales</taxon>
        <taxon>Enterobacteriaceae</taxon>
        <taxon>Klebsiella/Raoultella group</taxon>
        <taxon>Klebsiella</taxon>
        <taxon>Klebsiella pneumoniae complex</taxon>
    </lineage>
</organism>
<dbReference type="EC" id="5.3.1.24" evidence="3 9"/>
<dbReference type="NCBIfam" id="NF012202">
    <property type="entry name" value="ble_MBL"/>
    <property type="match status" value="1"/>
</dbReference>
<gene>
    <name evidence="9" type="primary">trpF</name>
</gene>
<evidence type="ECO:0000256" key="3">
    <source>
        <dbReference type="ARBA" id="ARBA00012572"/>
    </source>
</evidence>
<dbReference type="InterPro" id="IPR044643">
    <property type="entry name" value="TrpF_fam"/>
</dbReference>
<dbReference type="InterPro" id="IPR037523">
    <property type="entry name" value="VOC_core"/>
</dbReference>
<evidence type="ECO:0000256" key="1">
    <source>
        <dbReference type="ARBA" id="ARBA00001164"/>
    </source>
</evidence>
<keyword evidence="5 9" id="KW-0028">Amino-acid biosynthesis</keyword>
<dbReference type="UniPathway" id="UPA00035">
    <property type="reaction ID" value="UER00042"/>
</dbReference>
<feature type="domain" description="VOC" evidence="10">
    <location>
        <begin position="1"/>
        <end position="119"/>
    </location>
</feature>
<dbReference type="AlphaFoldDB" id="A0A410J3G7"/>
<dbReference type="InterPro" id="IPR029068">
    <property type="entry name" value="Glyas_Bleomycin-R_OHBP_Dase"/>
</dbReference>
<dbReference type="InterPro" id="IPR011060">
    <property type="entry name" value="RibuloseP-bd_barrel"/>
</dbReference>
<comment type="catalytic activity">
    <reaction evidence="1 9">
        <text>N-(5-phospho-beta-D-ribosyl)anthranilate = 1-(2-carboxyphenylamino)-1-deoxy-D-ribulose 5-phosphate</text>
        <dbReference type="Rhea" id="RHEA:21540"/>
        <dbReference type="ChEBI" id="CHEBI:18277"/>
        <dbReference type="ChEBI" id="CHEBI:58613"/>
        <dbReference type="EC" id="5.3.1.24"/>
    </reaction>
</comment>
<geneLocation type="plasmid" evidence="11">
    <name>pA1706-NDM</name>
</geneLocation>
<dbReference type="EMBL" id="MH917279">
    <property type="protein sequence ID" value="QAR15210.1"/>
    <property type="molecule type" value="Genomic_DNA"/>
</dbReference>
<dbReference type="CDD" id="cd00405">
    <property type="entry name" value="PRAI"/>
    <property type="match status" value="1"/>
</dbReference>
<dbReference type="HAMAP" id="MF_00135">
    <property type="entry name" value="PRAI"/>
    <property type="match status" value="1"/>
</dbReference>